<dbReference type="AlphaFoldDB" id="A0ABD2NNI2"/>
<keyword evidence="10" id="KW-1185">Reference proteome</keyword>
<dbReference type="EMBL" id="JABFTP020000124">
    <property type="protein sequence ID" value="KAL3280311.1"/>
    <property type="molecule type" value="Genomic_DNA"/>
</dbReference>
<evidence type="ECO:0000256" key="1">
    <source>
        <dbReference type="ARBA" id="ARBA00004141"/>
    </source>
</evidence>
<feature type="transmembrane region" description="Helical" evidence="7">
    <location>
        <begin position="607"/>
        <end position="628"/>
    </location>
</feature>
<feature type="domain" description="PHTF1/2 N-terminal" evidence="8">
    <location>
        <begin position="1"/>
        <end position="157"/>
    </location>
</feature>
<evidence type="ECO:0000313" key="9">
    <source>
        <dbReference type="EMBL" id="KAL3280311.1"/>
    </source>
</evidence>
<comment type="caution">
    <text evidence="9">The sequence shown here is derived from an EMBL/GenBank/DDBJ whole genome shotgun (WGS) entry which is preliminary data.</text>
</comment>
<dbReference type="PANTHER" id="PTHR12680:SF6">
    <property type="entry name" value="PROTEIN PHTF"/>
    <property type="match status" value="1"/>
</dbReference>
<keyword evidence="2 7" id="KW-0812">Transmembrane</keyword>
<accession>A0ABD2NNI2</accession>
<evidence type="ECO:0000259" key="8">
    <source>
        <dbReference type="Pfam" id="PF12129"/>
    </source>
</evidence>
<feature type="transmembrane region" description="Helical" evidence="7">
    <location>
        <begin position="136"/>
        <end position="155"/>
    </location>
</feature>
<feature type="transmembrane region" description="Helical" evidence="7">
    <location>
        <begin position="527"/>
        <end position="547"/>
    </location>
</feature>
<sequence>MGIEDSFIWYQKKIGTYDKQQWETTIEQKILNGLNHISMRNAKPNTNLIDLDLVRGSSFTKAKPQHGLVTVVKQATLRCILLPFYAKWWIRRTSKTEFGIFLFLYVLLWANISIYFVQGHLSKELDMFKVLPYTEILIPFIMTWIMTLIFSQIVSTKPLSEAPKKTKAQKPKQFRKRRNQIRKSNSRVSFADLSSDTPTPKVTVTKVEEDDVPALAEKSPQREDDKGDAHVRPEVDSTEKTAEEVSEKEEQQERDCFCTSKRPISLLTIRRPRNQGDDDGFESFCGNGSRTSEEEAPTSPDLSICNKCNLWIRQVQGVKKFLNNRSNSERRVFSTDSESETEIRRLPSALRKMNYSQMESTVDDTEDELTEHVDWMGVTTNSDDCSYSSDMDDVRNNARFKSSYEYSYTPTAILNPPSAKVSCTVWEGREIKKADLSMLDISSAIIAKVESMPESMDYFYVGLCVSILLAFLPILHRAARDLITFAEFEHMVFNSDIETVYNRFLNAMASILNDCYGTTLWERVFRIIASIQRCTLATFYFFLLSVAERTFEQRFLYAKLFSHLTSFRRAQKSKLPHFRLNKVRNIKTWLSVRAYLKRRGPQRSVDVIVSTAFILMLGLMSFLCIELLKDTLSLNMQSNVEALLWSFGLGILLLRFLTLGTKINKKYRNLSVLLTEQINLHLQIEQKPHKKEELTVANNVLKLAIDLLKELESPFKIIGLSANPIISNITKVVILSAFSGVLSDMLGFKLKLHKIKIK</sequence>
<dbReference type="Proteomes" id="UP001516400">
    <property type="component" value="Unassembled WGS sequence"/>
</dbReference>
<feature type="region of interest" description="Disordered" evidence="6">
    <location>
        <begin position="161"/>
        <end position="254"/>
    </location>
</feature>
<feature type="region of interest" description="Disordered" evidence="6">
    <location>
        <begin position="271"/>
        <end position="299"/>
    </location>
</feature>
<evidence type="ECO:0000313" key="10">
    <source>
        <dbReference type="Proteomes" id="UP001516400"/>
    </source>
</evidence>
<name>A0ABD2NNI2_9CUCU</name>
<reference evidence="9 10" key="1">
    <citation type="journal article" date="2021" name="BMC Biol.">
        <title>Horizontally acquired antibacterial genes associated with adaptive radiation of ladybird beetles.</title>
        <authorList>
            <person name="Li H.S."/>
            <person name="Tang X.F."/>
            <person name="Huang Y.H."/>
            <person name="Xu Z.Y."/>
            <person name="Chen M.L."/>
            <person name="Du X.Y."/>
            <person name="Qiu B.Y."/>
            <person name="Chen P.T."/>
            <person name="Zhang W."/>
            <person name="Slipinski A."/>
            <person name="Escalona H.E."/>
            <person name="Waterhouse R.M."/>
            <person name="Zwick A."/>
            <person name="Pang H."/>
        </authorList>
    </citation>
    <scope>NUCLEOTIDE SEQUENCE [LARGE SCALE GENOMIC DNA]</scope>
    <source>
        <strain evidence="9">SYSU2018</strain>
    </source>
</reference>
<feature type="compositionally biased region" description="Basic residues" evidence="6">
    <location>
        <begin position="165"/>
        <end position="185"/>
    </location>
</feature>
<comment type="subcellular location">
    <subcellularLocation>
        <location evidence="1">Membrane</location>
        <topology evidence="1">Multi-pass membrane protein</topology>
    </subcellularLocation>
</comment>
<dbReference type="GO" id="GO:0016020">
    <property type="term" value="C:membrane"/>
    <property type="evidence" value="ECO:0007669"/>
    <property type="project" value="UniProtKB-SubCell"/>
</dbReference>
<evidence type="ECO:0000256" key="4">
    <source>
        <dbReference type="ARBA" id="ARBA00023136"/>
    </source>
</evidence>
<keyword evidence="4 7" id="KW-0472">Membrane</keyword>
<feature type="transmembrane region" description="Helical" evidence="7">
    <location>
        <begin position="98"/>
        <end position="116"/>
    </location>
</feature>
<evidence type="ECO:0000256" key="2">
    <source>
        <dbReference type="ARBA" id="ARBA00022692"/>
    </source>
</evidence>
<dbReference type="InterPro" id="IPR039775">
    <property type="entry name" value="PHTF1/2"/>
</dbReference>
<keyword evidence="3 7" id="KW-1133">Transmembrane helix</keyword>
<evidence type="ECO:0000256" key="6">
    <source>
        <dbReference type="SAM" id="MobiDB-lite"/>
    </source>
</evidence>
<evidence type="ECO:0000256" key="7">
    <source>
        <dbReference type="SAM" id="Phobius"/>
    </source>
</evidence>
<dbReference type="Pfam" id="PF12129">
    <property type="entry name" value="PHTF1-2_N"/>
    <property type="match status" value="1"/>
</dbReference>
<feature type="compositionally biased region" description="Basic and acidic residues" evidence="6">
    <location>
        <begin position="219"/>
        <end position="254"/>
    </location>
</feature>
<feature type="transmembrane region" description="Helical" evidence="7">
    <location>
        <begin position="640"/>
        <end position="658"/>
    </location>
</feature>
<organism evidence="9 10">
    <name type="scientific">Cryptolaemus montrouzieri</name>
    <dbReference type="NCBI Taxonomy" id="559131"/>
    <lineage>
        <taxon>Eukaryota</taxon>
        <taxon>Metazoa</taxon>
        <taxon>Ecdysozoa</taxon>
        <taxon>Arthropoda</taxon>
        <taxon>Hexapoda</taxon>
        <taxon>Insecta</taxon>
        <taxon>Pterygota</taxon>
        <taxon>Neoptera</taxon>
        <taxon>Endopterygota</taxon>
        <taxon>Coleoptera</taxon>
        <taxon>Polyphaga</taxon>
        <taxon>Cucujiformia</taxon>
        <taxon>Coccinelloidea</taxon>
        <taxon>Coccinellidae</taxon>
        <taxon>Scymninae</taxon>
        <taxon>Scymnini</taxon>
        <taxon>Cryptolaemus</taxon>
    </lineage>
</organism>
<protein>
    <recommendedName>
        <fullName evidence="8">PHTF1/2 N-terminal domain-containing protein</fullName>
    </recommendedName>
</protein>
<gene>
    <name evidence="9" type="ORF">HHI36_017800</name>
</gene>
<dbReference type="PANTHER" id="PTHR12680">
    <property type="entry name" value="PUTATIVE HOMEODOMAIN TRANSCRIPTION FACTOR PHTF"/>
    <property type="match status" value="1"/>
</dbReference>
<dbReference type="InterPro" id="IPR021980">
    <property type="entry name" value="PHTF1/2_N"/>
</dbReference>
<proteinExistence type="predicted"/>
<feature type="transmembrane region" description="Helical" evidence="7">
    <location>
        <begin position="458"/>
        <end position="475"/>
    </location>
</feature>
<feature type="compositionally biased region" description="Low complexity" evidence="6">
    <location>
        <begin position="194"/>
        <end position="205"/>
    </location>
</feature>
<evidence type="ECO:0000256" key="5">
    <source>
        <dbReference type="ARBA" id="ARBA00023180"/>
    </source>
</evidence>
<evidence type="ECO:0000256" key="3">
    <source>
        <dbReference type="ARBA" id="ARBA00022989"/>
    </source>
</evidence>
<keyword evidence="5" id="KW-0325">Glycoprotein</keyword>